<dbReference type="Proteomes" id="UP000011083">
    <property type="component" value="Unassembled WGS sequence"/>
</dbReference>
<dbReference type="SUPFAM" id="SSF55021">
    <property type="entry name" value="ACT-like"/>
    <property type="match status" value="2"/>
</dbReference>
<dbReference type="EMBL" id="KB008119">
    <property type="protein sequence ID" value="ELR12298.1"/>
    <property type="molecule type" value="Genomic_DNA"/>
</dbReference>
<dbReference type="Pfam" id="PF13840">
    <property type="entry name" value="ACT_7"/>
    <property type="match status" value="1"/>
</dbReference>
<feature type="domain" description="CASTOR ACT" evidence="1">
    <location>
        <begin position="73"/>
        <end position="135"/>
    </location>
</feature>
<dbReference type="OMA" id="WADGPGF"/>
<dbReference type="InterPro" id="IPR045865">
    <property type="entry name" value="ACT-like_dom_sf"/>
</dbReference>
<name>L8GHQ9_ACACF</name>
<reference evidence="3 4" key="1">
    <citation type="journal article" date="2013" name="Genome Biol.">
        <title>Genome of Acanthamoeba castellanii highlights extensive lateral gene transfer and early evolution of tyrosine kinase signaling.</title>
        <authorList>
            <person name="Clarke M."/>
            <person name="Lohan A.J."/>
            <person name="Liu B."/>
            <person name="Lagkouvardos I."/>
            <person name="Roy S."/>
            <person name="Zafar N."/>
            <person name="Bertelli C."/>
            <person name="Schilde C."/>
            <person name="Kianianmomeni A."/>
            <person name="Burglin T.R."/>
            <person name="Frech C."/>
            <person name="Turcotte B."/>
            <person name="Kopec K.O."/>
            <person name="Synnott J.M."/>
            <person name="Choo C."/>
            <person name="Paponov I."/>
            <person name="Finkler A."/>
            <person name="Soon Heng Tan C."/>
            <person name="Hutchins A.P."/>
            <person name="Weinmeier T."/>
            <person name="Rattei T."/>
            <person name="Chu J.S."/>
            <person name="Gimenez G."/>
            <person name="Irimia M."/>
            <person name="Rigden D.J."/>
            <person name="Fitzpatrick D.A."/>
            <person name="Lorenzo-Morales J."/>
            <person name="Bateman A."/>
            <person name="Chiu C.H."/>
            <person name="Tang P."/>
            <person name="Hegemann P."/>
            <person name="Fromm H."/>
            <person name="Raoult D."/>
            <person name="Greub G."/>
            <person name="Miranda-Saavedra D."/>
            <person name="Chen N."/>
            <person name="Nash P."/>
            <person name="Ginger M.L."/>
            <person name="Horn M."/>
            <person name="Schaap P."/>
            <person name="Caler L."/>
            <person name="Loftus B."/>
        </authorList>
    </citation>
    <scope>NUCLEOTIDE SEQUENCE [LARGE SCALE GENOMIC DNA]</scope>
    <source>
        <strain evidence="3 4">Neff</strain>
    </source>
</reference>
<evidence type="ECO:0000313" key="4">
    <source>
        <dbReference type="Proteomes" id="UP000011083"/>
    </source>
</evidence>
<dbReference type="KEGG" id="acan:ACA1_373620"/>
<accession>L8GHQ9</accession>
<keyword evidence="4" id="KW-1185">Reference proteome</keyword>
<feature type="domain" description="A9CJY8-like N-terminal" evidence="2">
    <location>
        <begin position="24"/>
        <end position="67"/>
    </location>
</feature>
<dbReference type="VEuPathDB" id="AmoebaDB:ACA1_373620"/>
<dbReference type="Gene3D" id="3.30.2130.10">
    <property type="entry name" value="VC0802-like"/>
    <property type="match status" value="1"/>
</dbReference>
<organism evidence="3 4">
    <name type="scientific">Acanthamoeba castellanii (strain ATCC 30010 / Neff)</name>
    <dbReference type="NCBI Taxonomy" id="1257118"/>
    <lineage>
        <taxon>Eukaryota</taxon>
        <taxon>Amoebozoa</taxon>
        <taxon>Discosea</taxon>
        <taxon>Longamoebia</taxon>
        <taxon>Centramoebida</taxon>
        <taxon>Acanthamoebidae</taxon>
        <taxon>Acanthamoeba</taxon>
    </lineage>
</organism>
<dbReference type="AlphaFoldDB" id="L8GHQ9"/>
<dbReference type="InterPro" id="IPR049447">
    <property type="entry name" value="A9CJY8-like_N"/>
</dbReference>
<proteinExistence type="predicted"/>
<dbReference type="InterPro" id="IPR027795">
    <property type="entry name" value="CASTOR_ACT_dom"/>
</dbReference>
<dbReference type="InterPro" id="IPR016540">
    <property type="entry name" value="UCP008459"/>
</dbReference>
<dbReference type="OrthoDB" id="58529at2759"/>
<dbReference type="Pfam" id="PF21631">
    <property type="entry name" value="A9CJY8-like_N"/>
    <property type="match status" value="1"/>
</dbReference>
<gene>
    <name evidence="3" type="ORF">ACA1_373620</name>
</gene>
<dbReference type="InterPro" id="IPR051719">
    <property type="entry name" value="CASTOR_mTORC1"/>
</dbReference>
<dbReference type="PANTHER" id="PTHR31131">
    <property type="entry name" value="CHROMOSOME 1, WHOLE GENOME SHOTGUN SEQUENCE"/>
    <property type="match status" value="1"/>
</dbReference>
<dbReference type="PANTHER" id="PTHR31131:SF6">
    <property type="entry name" value="CASTOR ACT DOMAIN-CONTAINING PROTEIN"/>
    <property type="match status" value="1"/>
</dbReference>
<dbReference type="RefSeq" id="XP_004334311.1">
    <property type="nucleotide sequence ID" value="XM_004334263.1"/>
</dbReference>
<dbReference type="GeneID" id="14912895"/>
<evidence type="ECO:0000313" key="3">
    <source>
        <dbReference type="EMBL" id="ELR12298.1"/>
    </source>
</evidence>
<dbReference type="PIRSF" id="PIRSF008459">
    <property type="entry name" value="UCP008459"/>
    <property type="match status" value="1"/>
</dbReference>
<sequence>MLHASSAATPQRSFELVVGASDLAVVQLPSSSTVPQWALSGDKSFLSMTYTKEELSLVVNQASIPKDFSEGKVEGGWRALKVAGPLDFELVGILASLAVPLARSGVSIFAVSTYNTDYVLVKASLLDRAARTLREHGHEITYEGEKPDQPHW</sequence>
<evidence type="ECO:0000259" key="1">
    <source>
        <dbReference type="Pfam" id="PF13840"/>
    </source>
</evidence>
<evidence type="ECO:0000259" key="2">
    <source>
        <dbReference type="Pfam" id="PF21631"/>
    </source>
</evidence>
<protein>
    <submittedName>
        <fullName evidence="3">Amino acidbinding ACT domain containing protein</fullName>
    </submittedName>
</protein>